<dbReference type="InterPro" id="IPR017441">
    <property type="entry name" value="Protein_kinase_ATP_BS"/>
</dbReference>
<evidence type="ECO:0000256" key="8">
    <source>
        <dbReference type="ARBA" id="ARBA00022777"/>
    </source>
</evidence>
<keyword evidence="7 13" id="KW-0547">Nucleotide-binding</keyword>
<dbReference type="AlphaFoldDB" id="A0A9R0J086"/>
<reference evidence="17" key="1">
    <citation type="journal article" date="2021" name="Nat. Commun.">
        <title>Genomic analyses provide insights into spinach domestication and the genetic basis of agronomic traits.</title>
        <authorList>
            <person name="Cai X."/>
            <person name="Sun X."/>
            <person name="Xu C."/>
            <person name="Sun H."/>
            <person name="Wang X."/>
            <person name="Ge C."/>
            <person name="Zhang Z."/>
            <person name="Wang Q."/>
            <person name="Fei Z."/>
            <person name="Jiao C."/>
            <person name="Wang Q."/>
        </authorList>
    </citation>
    <scope>NUCLEOTIDE SEQUENCE [LARGE SCALE GENOMIC DNA]</scope>
    <source>
        <strain evidence="17">cv. Varoflay</strain>
    </source>
</reference>
<name>A0A9R0J086_SPIOL</name>
<keyword evidence="9 13" id="KW-0067">ATP-binding</keyword>
<dbReference type="Pfam" id="PF01476">
    <property type="entry name" value="LysM"/>
    <property type="match status" value="1"/>
</dbReference>
<keyword evidence="6" id="KW-0732">Signal</keyword>
<evidence type="ECO:0000256" key="11">
    <source>
        <dbReference type="ARBA" id="ARBA00023136"/>
    </source>
</evidence>
<dbReference type="KEGG" id="soe:110796871"/>
<dbReference type="InterPro" id="IPR044812">
    <property type="entry name" value="CERK1/LYK3-like"/>
</dbReference>
<sequence>MTPVFRKTAHSYTKTTLHTQPTTIPVVLVCSSSNPPKNPSKYLNFNQPISNHHLQSSNSPKKMKSLHFNSIFTLILSLLSLSSFPTVTPSTQPMNCSDSGRVCASFLALKPTPNLTLPLIQSMFDVLPKDVTVENSNKDFIFVRKNCSCDPRLRDYLTTTTFTVRNGSGLVNDLVINSYQGLAFLQNNKSNSRISRVGEVVSVRLLCGCSSGLWNYLMSYVMRDGDTLSSLASRFGVSMDSIEQVNGIDNPDNITVGALYYIPLNSVPGDPYPIETSMPPAAEPASSISNATENRTNHKEHVPFGWIVGGLGVGLAVIVILVLLFIVFRSSICSQSEEEGDSKDPNRRSAHKFQILRNTSFCCASGRFWSNSDEWKQSVAETNSHHQLNIPKAIGNDAFEVEKPVTFTYEDILASTEGFSEANLLGHGAYGSVYYALLHDQEVAIKRMTATKTKEFMAEMKVLCKVHHSNLVELLGYAATDDELFVVYEYAQKGSLKNHLHDSHNKGHTSLSWIMRVQIALDAARGLEYIHEHTKTHYVHRDIKSSNILLDGAFRAKISDFGLSKLVGTAGDLEASATRVVGTYGYLAPEYLSNGLATTKSDVFAFGVVLFELISGKEAVIRTESTQKGPERRSLVSIMLAVLRHMPDSMSMSNLRDYIDANLMDLYPHDCVHKVAMLAKQCVDEDPILRPDMKQIVISLSQILLSSVEWEATLAGNSQVFSGLVQGR</sequence>
<dbReference type="SUPFAM" id="SSF56112">
    <property type="entry name" value="Protein kinase-like (PK-like)"/>
    <property type="match status" value="1"/>
</dbReference>
<comment type="subcellular location">
    <subcellularLocation>
        <location evidence="1">Cell membrane</location>
        <topology evidence="1">Single-pass membrane protein</topology>
    </subcellularLocation>
</comment>
<keyword evidence="2" id="KW-1003">Cell membrane</keyword>
<dbReference type="PROSITE" id="PS00107">
    <property type="entry name" value="PROTEIN_KINASE_ATP"/>
    <property type="match status" value="1"/>
</dbReference>
<dbReference type="InterPro" id="IPR008271">
    <property type="entry name" value="Ser/Thr_kinase_AS"/>
</dbReference>
<gene>
    <name evidence="18" type="primary">LOC110796871</name>
</gene>
<evidence type="ECO:0000256" key="1">
    <source>
        <dbReference type="ARBA" id="ARBA00004162"/>
    </source>
</evidence>
<evidence type="ECO:0000256" key="14">
    <source>
        <dbReference type="SAM" id="Phobius"/>
    </source>
</evidence>
<keyword evidence="11 14" id="KW-0472">Membrane</keyword>
<evidence type="ECO:0000256" key="6">
    <source>
        <dbReference type="ARBA" id="ARBA00022729"/>
    </source>
</evidence>
<dbReference type="SMART" id="SM00220">
    <property type="entry name" value="S_TKc"/>
    <property type="match status" value="1"/>
</dbReference>
<evidence type="ECO:0000256" key="2">
    <source>
        <dbReference type="ARBA" id="ARBA00022475"/>
    </source>
</evidence>
<dbReference type="Gene3D" id="3.10.350.10">
    <property type="entry name" value="LysM domain"/>
    <property type="match status" value="1"/>
</dbReference>
<dbReference type="GO" id="GO:0005886">
    <property type="term" value="C:plasma membrane"/>
    <property type="evidence" value="ECO:0007669"/>
    <property type="project" value="UniProtKB-SubCell"/>
</dbReference>
<dbReference type="PROSITE" id="PS00108">
    <property type="entry name" value="PROTEIN_KINASE_ST"/>
    <property type="match status" value="1"/>
</dbReference>
<dbReference type="GO" id="GO:0019199">
    <property type="term" value="F:transmembrane receptor protein kinase activity"/>
    <property type="evidence" value="ECO:0007669"/>
    <property type="project" value="InterPro"/>
</dbReference>
<evidence type="ECO:0000256" key="13">
    <source>
        <dbReference type="PROSITE-ProRule" id="PRU10141"/>
    </source>
</evidence>
<dbReference type="PROSITE" id="PS50011">
    <property type="entry name" value="PROTEIN_KINASE_DOM"/>
    <property type="match status" value="1"/>
</dbReference>
<dbReference type="SMART" id="SM00257">
    <property type="entry name" value="LysM"/>
    <property type="match status" value="1"/>
</dbReference>
<evidence type="ECO:0000256" key="9">
    <source>
        <dbReference type="ARBA" id="ARBA00022840"/>
    </source>
</evidence>
<keyword evidence="8" id="KW-0418">Kinase</keyword>
<evidence type="ECO:0000313" key="17">
    <source>
        <dbReference type="Proteomes" id="UP000813463"/>
    </source>
</evidence>
<dbReference type="GO" id="GO:0004674">
    <property type="term" value="F:protein serine/threonine kinase activity"/>
    <property type="evidence" value="ECO:0007669"/>
    <property type="project" value="UniProtKB-KW"/>
</dbReference>
<evidence type="ECO:0000256" key="10">
    <source>
        <dbReference type="ARBA" id="ARBA00022989"/>
    </source>
</evidence>
<accession>A0A9R0J086</accession>
<evidence type="ECO:0000256" key="5">
    <source>
        <dbReference type="ARBA" id="ARBA00022692"/>
    </source>
</evidence>
<dbReference type="InterPro" id="IPR018392">
    <property type="entry name" value="LysM"/>
</dbReference>
<dbReference type="InterPro" id="IPR000719">
    <property type="entry name" value="Prot_kinase_dom"/>
</dbReference>
<evidence type="ECO:0000256" key="12">
    <source>
        <dbReference type="ARBA" id="ARBA00023157"/>
    </source>
</evidence>
<dbReference type="PANTHER" id="PTHR46204">
    <property type="entry name" value="CHITIN ELICITOR RECEPTOR KINASE 1-RELATED"/>
    <property type="match status" value="1"/>
</dbReference>
<dbReference type="Proteomes" id="UP000813463">
    <property type="component" value="Chromosome 4"/>
</dbReference>
<dbReference type="GO" id="GO:0045087">
    <property type="term" value="P:innate immune response"/>
    <property type="evidence" value="ECO:0007669"/>
    <property type="project" value="InterPro"/>
</dbReference>
<dbReference type="InterPro" id="IPR011009">
    <property type="entry name" value="Kinase-like_dom_sf"/>
</dbReference>
<feature type="binding site" evidence="13">
    <location>
        <position position="446"/>
    </location>
    <ligand>
        <name>ATP</name>
        <dbReference type="ChEBI" id="CHEBI:30616"/>
    </ligand>
</feature>
<dbReference type="GO" id="GO:0005524">
    <property type="term" value="F:ATP binding"/>
    <property type="evidence" value="ECO:0007669"/>
    <property type="project" value="UniProtKB-UniRule"/>
</dbReference>
<reference evidence="18" key="2">
    <citation type="submission" date="2025-08" db="UniProtKB">
        <authorList>
            <consortium name="RefSeq"/>
        </authorList>
    </citation>
    <scope>IDENTIFICATION</scope>
    <source>
        <tissue evidence="18">Leaf</tissue>
    </source>
</reference>
<keyword evidence="4" id="KW-0808">Transferase</keyword>
<dbReference type="InterPro" id="IPR001245">
    <property type="entry name" value="Ser-Thr/Tyr_kinase_cat_dom"/>
</dbReference>
<dbReference type="PANTHER" id="PTHR46204:SF10">
    <property type="entry name" value="LYSM DOMAIN RECEPTOR-LIKE KINASE 3"/>
    <property type="match status" value="1"/>
</dbReference>
<dbReference type="Gene3D" id="1.10.510.10">
    <property type="entry name" value="Transferase(Phosphotransferase) domain 1"/>
    <property type="match status" value="1"/>
</dbReference>
<dbReference type="GeneID" id="110796871"/>
<feature type="transmembrane region" description="Helical" evidence="14">
    <location>
        <begin position="304"/>
        <end position="328"/>
    </location>
</feature>
<dbReference type="PROSITE" id="PS51782">
    <property type="entry name" value="LYSM"/>
    <property type="match status" value="1"/>
</dbReference>
<evidence type="ECO:0000256" key="3">
    <source>
        <dbReference type="ARBA" id="ARBA00022527"/>
    </source>
</evidence>
<keyword evidence="17" id="KW-1185">Reference proteome</keyword>
<dbReference type="Gene3D" id="3.30.200.20">
    <property type="entry name" value="Phosphorylase Kinase, domain 1"/>
    <property type="match status" value="1"/>
</dbReference>
<keyword evidence="5 14" id="KW-0812">Transmembrane</keyword>
<evidence type="ECO:0000256" key="4">
    <source>
        <dbReference type="ARBA" id="ARBA00022679"/>
    </source>
</evidence>
<evidence type="ECO:0000259" key="16">
    <source>
        <dbReference type="PROSITE" id="PS51782"/>
    </source>
</evidence>
<evidence type="ECO:0000256" key="7">
    <source>
        <dbReference type="ARBA" id="ARBA00022741"/>
    </source>
</evidence>
<keyword evidence="12" id="KW-1015">Disulfide bond</keyword>
<dbReference type="Pfam" id="PF07714">
    <property type="entry name" value="PK_Tyr_Ser-Thr"/>
    <property type="match status" value="1"/>
</dbReference>
<feature type="domain" description="LysM" evidence="16">
    <location>
        <begin position="218"/>
        <end position="262"/>
    </location>
</feature>
<evidence type="ECO:0000259" key="15">
    <source>
        <dbReference type="PROSITE" id="PS50011"/>
    </source>
</evidence>
<dbReference type="InterPro" id="IPR036779">
    <property type="entry name" value="LysM_dom_sf"/>
</dbReference>
<organism evidence="17 18">
    <name type="scientific">Spinacia oleracea</name>
    <name type="common">Spinach</name>
    <dbReference type="NCBI Taxonomy" id="3562"/>
    <lineage>
        <taxon>Eukaryota</taxon>
        <taxon>Viridiplantae</taxon>
        <taxon>Streptophyta</taxon>
        <taxon>Embryophyta</taxon>
        <taxon>Tracheophyta</taxon>
        <taxon>Spermatophyta</taxon>
        <taxon>Magnoliopsida</taxon>
        <taxon>eudicotyledons</taxon>
        <taxon>Gunneridae</taxon>
        <taxon>Pentapetalae</taxon>
        <taxon>Caryophyllales</taxon>
        <taxon>Chenopodiaceae</taxon>
        <taxon>Chenopodioideae</taxon>
        <taxon>Anserineae</taxon>
        <taxon>Spinacia</taxon>
    </lineage>
</organism>
<dbReference type="SUPFAM" id="SSF54106">
    <property type="entry name" value="LysM domain"/>
    <property type="match status" value="1"/>
</dbReference>
<protein>
    <submittedName>
        <fullName evidence="18">LysM domain receptor-like kinase 3</fullName>
    </submittedName>
</protein>
<keyword evidence="10 14" id="KW-1133">Transmembrane helix</keyword>
<evidence type="ECO:0000313" key="18">
    <source>
        <dbReference type="RefSeq" id="XP_021857645.2"/>
    </source>
</evidence>
<dbReference type="RefSeq" id="XP_021857645.2">
    <property type="nucleotide sequence ID" value="XM_022001953.2"/>
</dbReference>
<feature type="domain" description="Protein kinase" evidence="15">
    <location>
        <begin position="419"/>
        <end position="705"/>
    </location>
</feature>
<proteinExistence type="predicted"/>
<keyword evidence="3" id="KW-0723">Serine/threonine-protein kinase</keyword>